<dbReference type="Pfam" id="PF09335">
    <property type="entry name" value="VTT_dom"/>
    <property type="match status" value="1"/>
</dbReference>
<dbReference type="Proteomes" id="UP000777661">
    <property type="component" value="Unassembled WGS sequence"/>
</dbReference>
<evidence type="ECO:0000256" key="5">
    <source>
        <dbReference type="ARBA" id="ARBA00023136"/>
    </source>
</evidence>
<protein>
    <submittedName>
        <fullName evidence="8">DedA family protein</fullName>
    </submittedName>
</protein>
<evidence type="ECO:0000256" key="1">
    <source>
        <dbReference type="ARBA" id="ARBA00004651"/>
    </source>
</evidence>
<feature type="transmembrane region" description="Helical" evidence="6">
    <location>
        <begin position="169"/>
        <end position="190"/>
    </location>
</feature>
<dbReference type="InterPro" id="IPR051311">
    <property type="entry name" value="DedA_domain"/>
</dbReference>
<dbReference type="RefSeq" id="WP_223004231.1">
    <property type="nucleotide sequence ID" value="NZ_JAHSQO010000001.1"/>
</dbReference>
<comment type="subcellular location">
    <subcellularLocation>
        <location evidence="1">Cell membrane</location>
        <topology evidence="1">Multi-pass membrane protein</topology>
    </subcellularLocation>
</comment>
<evidence type="ECO:0000256" key="6">
    <source>
        <dbReference type="SAM" id="Phobius"/>
    </source>
</evidence>
<accession>A0ABS7R287</accession>
<keyword evidence="5 6" id="KW-0472">Membrane</keyword>
<feature type="transmembrane region" description="Helical" evidence="6">
    <location>
        <begin position="137"/>
        <end position="157"/>
    </location>
</feature>
<keyword evidence="9" id="KW-1185">Reference proteome</keyword>
<evidence type="ECO:0000259" key="7">
    <source>
        <dbReference type="Pfam" id="PF09335"/>
    </source>
</evidence>
<evidence type="ECO:0000256" key="4">
    <source>
        <dbReference type="ARBA" id="ARBA00022989"/>
    </source>
</evidence>
<keyword evidence="3 6" id="KW-0812">Transmembrane</keyword>
<evidence type="ECO:0000256" key="2">
    <source>
        <dbReference type="ARBA" id="ARBA00022475"/>
    </source>
</evidence>
<keyword evidence="4 6" id="KW-1133">Transmembrane helix</keyword>
<proteinExistence type="predicted"/>
<dbReference type="PANTHER" id="PTHR42709">
    <property type="entry name" value="ALKALINE PHOSPHATASE LIKE PROTEIN"/>
    <property type="match status" value="1"/>
</dbReference>
<evidence type="ECO:0000313" key="8">
    <source>
        <dbReference type="EMBL" id="MBY8915045.1"/>
    </source>
</evidence>
<keyword evidence="2" id="KW-1003">Cell membrane</keyword>
<feature type="transmembrane region" description="Helical" evidence="6">
    <location>
        <begin position="6"/>
        <end position="28"/>
    </location>
</feature>
<organism evidence="8 9">
    <name type="scientific">Nitratireductor rhodophyticola</name>
    <dbReference type="NCBI Taxonomy" id="2854036"/>
    <lineage>
        <taxon>Bacteria</taxon>
        <taxon>Pseudomonadati</taxon>
        <taxon>Pseudomonadota</taxon>
        <taxon>Alphaproteobacteria</taxon>
        <taxon>Hyphomicrobiales</taxon>
        <taxon>Phyllobacteriaceae</taxon>
        <taxon>Nitratireductor</taxon>
    </lineage>
</organism>
<gene>
    <name evidence="8" type="ORF">KVG22_00475</name>
</gene>
<feature type="domain" description="VTT" evidence="7">
    <location>
        <begin position="30"/>
        <end position="157"/>
    </location>
</feature>
<sequence length="208" mass="21946">MTEEILALFALYGLPGICVILAAGQFGVPLPTSILLMTAGALIADGDLSAAQVFAWALAGAVLGDQSGYAVARLGGRSLLGRMFRGGASDTGNFARAERFSAKWGGFGVFFSRWLVSPLGPWINLTSGLTRYHWGKFLLWDLAGETVWIIGYLSIGYAFSRSIASIAELLANLGWLIGAAALTVLLGVLVRRAVKRHRGRGAGGTRSG</sequence>
<evidence type="ECO:0000313" key="9">
    <source>
        <dbReference type="Proteomes" id="UP000777661"/>
    </source>
</evidence>
<comment type="caution">
    <text evidence="8">The sequence shown here is derived from an EMBL/GenBank/DDBJ whole genome shotgun (WGS) entry which is preliminary data.</text>
</comment>
<dbReference type="InterPro" id="IPR032816">
    <property type="entry name" value="VTT_dom"/>
</dbReference>
<dbReference type="PANTHER" id="PTHR42709:SF6">
    <property type="entry name" value="UNDECAPRENYL PHOSPHATE TRANSPORTER A"/>
    <property type="match status" value="1"/>
</dbReference>
<name>A0ABS7R287_9HYPH</name>
<evidence type="ECO:0000256" key="3">
    <source>
        <dbReference type="ARBA" id="ARBA00022692"/>
    </source>
</evidence>
<dbReference type="EMBL" id="JAHSQO010000001">
    <property type="protein sequence ID" value="MBY8915045.1"/>
    <property type="molecule type" value="Genomic_DNA"/>
</dbReference>
<reference evidence="8 9" key="1">
    <citation type="submission" date="2021-06" db="EMBL/GenBank/DDBJ databases">
        <title>Nitratireductor porphyridii sp. nov., isolated from a small marine red alga, Porphyridium purpureum in South Korea.</title>
        <authorList>
            <person name="Kim K.H."/>
            <person name="Kristyanto S."/>
            <person name="Jeon C.O."/>
        </authorList>
    </citation>
    <scope>NUCLEOTIDE SEQUENCE [LARGE SCALE GENOMIC DNA]</scope>
    <source>
        <strain evidence="8 9">R6</strain>
    </source>
</reference>